<evidence type="ECO:0000313" key="7">
    <source>
        <dbReference type="Proteomes" id="UP000317043"/>
    </source>
</evidence>
<dbReference type="PANTHER" id="PTHR43394">
    <property type="entry name" value="ATP-DEPENDENT PERMEASE MDL1, MITOCHONDRIAL"/>
    <property type="match status" value="1"/>
</dbReference>
<feature type="transmembrane region" description="Helical" evidence="4">
    <location>
        <begin position="239"/>
        <end position="260"/>
    </location>
</feature>
<keyword evidence="4" id="KW-1133">Transmembrane helix</keyword>
<dbReference type="InterPro" id="IPR017871">
    <property type="entry name" value="ABC_transporter-like_CS"/>
</dbReference>
<dbReference type="InterPro" id="IPR003593">
    <property type="entry name" value="AAA+_ATPase"/>
</dbReference>
<evidence type="ECO:0000313" key="6">
    <source>
        <dbReference type="EMBL" id="TQL74709.1"/>
    </source>
</evidence>
<feature type="transmembrane region" description="Helical" evidence="4">
    <location>
        <begin position="12"/>
        <end position="40"/>
    </location>
</feature>
<dbReference type="OrthoDB" id="9787557at2"/>
<dbReference type="AlphaFoldDB" id="A0A543AQ74"/>
<organism evidence="6 7">
    <name type="scientific">Stackebrandtia endophytica</name>
    <dbReference type="NCBI Taxonomy" id="1496996"/>
    <lineage>
        <taxon>Bacteria</taxon>
        <taxon>Bacillati</taxon>
        <taxon>Actinomycetota</taxon>
        <taxon>Actinomycetes</taxon>
        <taxon>Glycomycetales</taxon>
        <taxon>Glycomycetaceae</taxon>
        <taxon>Stackebrandtia</taxon>
    </lineage>
</organism>
<evidence type="ECO:0000256" key="3">
    <source>
        <dbReference type="SAM" id="MobiDB-lite"/>
    </source>
</evidence>
<feature type="region of interest" description="Disordered" evidence="3">
    <location>
        <begin position="309"/>
        <end position="340"/>
    </location>
</feature>
<protein>
    <submittedName>
        <fullName evidence="6">ABC transporter family protein</fullName>
    </submittedName>
</protein>
<dbReference type="InterPro" id="IPR039421">
    <property type="entry name" value="Type_1_exporter"/>
</dbReference>
<feature type="transmembrane region" description="Helical" evidence="4">
    <location>
        <begin position="272"/>
        <end position="295"/>
    </location>
</feature>
<sequence length="580" mass="61929">MTDSWRVWRRSVTAAPILSGAVGLLAILNTGCFILVAIIVSRIVALAADSVGRDMTWPMVWLFASLVGTAVTGVLMGPLWLRVERRILLSQIDEITARLEHDDSPDSNSASIVERVVSVPHREALRAIPELLRARCRGWAGVIGLALVSPVAAAVLAVGAMLYGRSFTRFLDDVLAGSAAEGPSATRRARYVRSLQFDHRVAGELRGFRALPWLLRVFTDLSAAGRAEAFDGRRRRVRIVIGHAVLCGLVLSGCVAWLLGSAWSGELGIAEVSLAIQGALLALGLGPAGDVAVLFGQVARTERDLFAPTTASTEVPSTEPNRALSNRALPNRAATNGADSMDGEPHIVIACRGLRHRYPGRDQWALDVPELTIRRGERVAVVGPNGAGKSTLLGLVAGYLTASEGTVTVRADRSIAMQRAVRYPATLAQNVQLGSREVDTARLMSIVDGHDLAAQRAESLLGTPGMGGETLSGGQWQRVGLARAFGHVGDGVLLLDEPSAALDPVSEERFFRTALNQRHEVTVLVSTHHLANTRFVDRVIVMDSGRVVADGDPAELSREGGRYADMVTAQARSYGVVADA</sequence>
<dbReference type="PANTHER" id="PTHR43394:SF1">
    <property type="entry name" value="ATP-BINDING CASSETTE SUB-FAMILY B MEMBER 10, MITOCHONDRIAL"/>
    <property type="match status" value="1"/>
</dbReference>
<feature type="compositionally biased region" description="Polar residues" evidence="3">
    <location>
        <begin position="309"/>
        <end position="324"/>
    </location>
</feature>
<feature type="transmembrane region" description="Helical" evidence="4">
    <location>
        <begin position="60"/>
        <end position="81"/>
    </location>
</feature>
<dbReference type="InParanoid" id="A0A543AQ74"/>
<gene>
    <name evidence="6" type="ORF">FB566_0195</name>
</gene>
<keyword evidence="1" id="KW-0547">Nucleotide-binding</keyword>
<dbReference type="SMART" id="SM00382">
    <property type="entry name" value="AAA"/>
    <property type="match status" value="1"/>
</dbReference>
<evidence type="ECO:0000256" key="1">
    <source>
        <dbReference type="ARBA" id="ARBA00022741"/>
    </source>
</evidence>
<keyword evidence="4" id="KW-0472">Membrane</keyword>
<name>A0A543AQ74_9ACTN</name>
<dbReference type="PROSITE" id="PS50893">
    <property type="entry name" value="ABC_TRANSPORTER_2"/>
    <property type="match status" value="1"/>
</dbReference>
<dbReference type="GO" id="GO:0005524">
    <property type="term" value="F:ATP binding"/>
    <property type="evidence" value="ECO:0007669"/>
    <property type="project" value="UniProtKB-KW"/>
</dbReference>
<dbReference type="Proteomes" id="UP000317043">
    <property type="component" value="Unassembled WGS sequence"/>
</dbReference>
<dbReference type="GO" id="GO:0016887">
    <property type="term" value="F:ATP hydrolysis activity"/>
    <property type="evidence" value="ECO:0007669"/>
    <property type="project" value="InterPro"/>
</dbReference>
<feature type="transmembrane region" description="Helical" evidence="4">
    <location>
        <begin position="139"/>
        <end position="163"/>
    </location>
</feature>
<feature type="domain" description="ABC transporter" evidence="5">
    <location>
        <begin position="349"/>
        <end position="569"/>
    </location>
</feature>
<keyword evidence="7" id="KW-1185">Reference proteome</keyword>
<proteinExistence type="predicted"/>
<dbReference type="InterPro" id="IPR003439">
    <property type="entry name" value="ABC_transporter-like_ATP-bd"/>
</dbReference>
<comment type="caution">
    <text evidence="6">The sequence shown here is derived from an EMBL/GenBank/DDBJ whole genome shotgun (WGS) entry which is preliminary data.</text>
</comment>
<dbReference type="Pfam" id="PF00005">
    <property type="entry name" value="ABC_tran"/>
    <property type="match status" value="1"/>
</dbReference>
<evidence type="ECO:0000256" key="2">
    <source>
        <dbReference type="ARBA" id="ARBA00022840"/>
    </source>
</evidence>
<dbReference type="SUPFAM" id="SSF52540">
    <property type="entry name" value="P-loop containing nucleoside triphosphate hydrolases"/>
    <property type="match status" value="1"/>
</dbReference>
<dbReference type="GO" id="GO:0015421">
    <property type="term" value="F:ABC-type oligopeptide transporter activity"/>
    <property type="evidence" value="ECO:0007669"/>
    <property type="project" value="TreeGrafter"/>
</dbReference>
<evidence type="ECO:0000256" key="4">
    <source>
        <dbReference type="SAM" id="Phobius"/>
    </source>
</evidence>
<dbReference type="PROSITE" id="PS00211">
    <property type="entry name" value="ABC_TRANSPORTER_1"/>
    <property type="match status" value="1"/>
</dbReference>
<dbReference type="EMBL" id="VFOW01000001">
    <property type="protein sequence ID" value="TQL74709.1"/>
    <property type="molecule type" value="Genomic_DNA"/>
</dbReference>
<evidence type="ECO:0000259" key="5">
    <source>
        <dbReference type="PROSITE" id="PS50893"/>
    </source>
</evidence>
<dbReference type="RefSeq" id="WP_142034009.1">
    <property type="nucleotide sequence ID" value="NZ_JBHTGS010000002.1"/>
</dbReference>
<accession>A0A543AQ74</accession>
<dbReference type="InterPro" id="IPR027417">
    <property type="entry name" value="P-loop_NTPase"/>
</dbReference>
<keyword evidence="2" id="KW-0067">ATP-binding</keyword>
<keyword evidence="4" id="KW-0812">Transmembrane</keyword>
<reference evidence="6 7" key="1">
    <citation type="submission" date="2019-06" db="EMBL/GenBank/DDBJ databases">
        <title>Sequencing the genomes of 1000 actinobacteria strains.</title>
        <authorList>
            <person name="Klenk H.-P."/>
        </authorList>
    </citation>
    <scope>NUCLEOTIDE SEQUENCE [LARGE SCALE GENOMIC DNA]</scope>
    <source>
        <strain evidence="6 7">DSM 45928</strain>
    </source>
</reference>
<dbReference type="Gene3D" id="3.40.50.300">
    <property type="entry name" value="P-loop containing nucleotide triphosphate hydrolases"/>
    <property type="match status" value="1"/>
</dbReference>